<evidence type="ECO:0000313" key="2">
    <source>
        <dbReference type="EMBL" id="EON32807.1"/>
    </source>
</evidence>
<gene>
    <name evidence="2" type="ORF">GTC6_10621</name>
</gene>
<dbReference type="AlphaFoldDB" id="R7Y9Y5"/>
<feature type="region of interest" description="Disordered" evidence="1">
    <location>
        <begin position="58"/>
        <end position="132"/>
    </location>
</feature>
<sequence length="132" mass="14022">MCAGGPDRSPVVAEPGRDRGDEVHVALPWSDCGIGLARPLPPKFGHLFRASTAVYSHSVPIGHPPRVTDVPRPPYDDATFSPGHARFTPVKARRRSGSATRMDTVGGAVAHSATRPSRCRESVGSMVTELSV</sequence>
<organism evidence="2 3">
    <name type="scientific">Gordonia terrae C-6</name>
    <dbReference type="NCBI Taxonomy" id="1316928"/>
    <lineage>
        <taxon>Bacteria</taxon>
        <taxon>Bacillati</taxon>
        <taxon>Actinomycetota</taxon>
        <taxon>Actinomycetes</taxon>
        <taxon>Mycobacteriales</taxon>
        <taxon>Gordoniaceae</taxon>
        <taxon>Gordonia</taxon>
    </lineage>
</organism>
<reference evidence="2 3" key="1">
    <citation type="journal article" date="2013" name="Genome Announc.">
        <title>Draft Genome Sequence of a Benzothiophene-Desulfurizing Bacterium, Gordona terrae Strain C-6.</title>
        <authorList>
            <person name="Wang W."/>
            <person name="Ma T."/>
            <person name="Ren Y."/>
            <person name="Li G."/>
        </authorList>
    </citation>
    <scope>NUCLEOTIDE SEQUENCE [LARGE SCALE GENOMIC DNA]</scope>
    <source>
        <strain evidence="2 3">C-6</strain>
    </source>
</reference>
<evidence type="ECO:0000313" key="3">
    <source>
        <dbReference type="Proteomes" id="UP000013569"/>
    </source>
</evidence>
<proteinExistence type="predicted"/>
<accession>R7Y9Y5</accession>
<protein>
    <submittedName>
        <fullName evidence="2">Uncharacterized protein</fullName>
    </submittedName>
</protein>
<dbReference type="Proteomes" id="UP000013569">
    <property type="component" value="Unassembled WGS sequence"/>
</dbReference>
<comment type="caution">
    <text evidence="2">The sequence shown here is derived from an EMBL/GenBank/DDBJ whole genome shotgun (WGS) entry which is preliminary data.</text>
</comment>
<dbReference type="EMBL" id="AQPW01000010">
    <property type="protein sequence ID" value="EON32807.1"/>
    <property type="molecule type" value="Genomic_DNA"/>
</dbReference>
<name>R7Y9Y5_9ACTN</name>
<evidence type="ECO:0000256" key="1">
    <source>
        <dbReference type="SAM" id="MobiDB-lite"/>
    </source>
</evidence>